<dbReference type="SUPFAM" id="SSF53850">
    <property type="entry name" value="Periplasmic binding protein-like II"/>
    <property type="match status" value="1"/>
</dbReference>
<dbReference type="PANTHER" id="PTHR30290:SF10">
    <property type="entry name" value="PERIPLASMIC OLIGOPEPTIDE-BINDING PROTEIN-RELATED"/>
    <property type="match status" value="1"/>
</dbReference>
<gene>
    <name evidence="7" type="ORF">C7U54_10135</name>
</gene>
<dbReference type="PROSITE" id="PS51257">
    <property type="entry name" value="PROKAR_LIPOPROTEIN"/>
    <property type="match status" value="1"/>
</dbReference>
<keyword evidence="4 5" id="KW-0732">Signal</keyword>
<comment type="similarity">
    <text evidence="2">Belongs to the bacterial solute-binding protein 5 family.</text>
</comment>
<reference evidence="7 8" key="1">
    <citation type="journal article" date="2019" name="Int. J. Syst. Evol. Microbiol.">
        <title>Faecalibacillus intestinalis gen. nov., sp. nov. and Faecalibacillus faecis sp. nov., isolated from human faeces.</title>
        <authorList>
            <person name="Seo B."/>
            <person name="Jeon K."/>
            <person name="Baek I."/>
            <person name="Lee Y.M."/>
            <person name="Baek K."/>
            <person name="Ko G."/>
        </authorList>
    </citation>
    <scope>NUCLEOTIDE SEQUENCE [LARGE SCALE GENOMIC DNA]</scope>
    <source>
        <strain evidence="7 8">SNUG30099</strain>
    </source>
</reference>
<dbReference type="AlphaFoldDB" id="A0A2T3FX38"/>
<evidence type="ECO:0000256" key="2">
    <source>
        <dbReference type="ARBA" id="ARBA00005695"/>
    </source>
</evidence>
<dbReference type="GO" id="GO:1904680">
    <property type="term" value="F:peptide transmembrane transporter activity"/>
    <property type="evidence" value="ECO:0007669"/>
    <property type="project" value="TreeGrafter"/>
</dbReference>
<dbReference type="InterPro" id="IPR039424">
    <property type="entry name" value="SBP_5"/>
</dbReference>
<organism evidence="7 8">
    <name type="scientific">Faecalibacillus intestinalis</name>
    <dbReference type="NCBI Taxonomy" id="1982626"/>
    <lineage>
        <taxon>Bacteria</taxon>
        <taxon>Bacillati</taxon>
        <taxon>Bacillota</taxon>
        <taxon>Erysipelotrichia</taxon>
        <taxon>Erysipelotrichales</taxon>
        <taxon>Coprobacillaceae</taxon>
        <taxon>Faecalibacillus</taxon>
    </lineage>
</organism>
<sequence length="540" mass="59778">MKKLLSMVLCAMMALTLAGCGGSGGDSSTYTFSSELDIKNLDSSDADDGCSFTAMHAVIDGLMKTDKKGNVVNGVASSSEVSDDGLTHTYKIRKDAKWANGDPVTANDFVYAWHRIFQKKGQYYYMFCDGIASIVGAQEMSDKIDNEEDITDADLDAMGVKAIDDKTLEVTTTTRVSFFDELMSFPCFYPINEKFCEKQGDKYGKSAKTILGNGAFTMTNWEPGSVAEFEKNDKYYDAKTVKIDKLVMKLVQDPKVAAQAFEAGETDFAPINSDLVDKYKKDDSFKQINEGYLFYISVNFQNSDLANLNVRKAISLAINRKDLCENVLKDGSQAAKGFVPSGLSISPEGKDFRDEAATYTSYDKKAAQAALDEGLKELGKSEITLRLTYGTDESPMDVFATYLQNALSKLDGIKVEMVATTKQDRIYNKQKNGDYDLATTRWGPDYGDPTTYLTMGISTNGNNYGKYTNSELDALMDKVANESDANTRWQEMIDAEKIMMDDLCYIPVFEKGTATLQNKDVKGLVIRPVGVPYTFQYVSK</sequence>
<feature type="signal peptide" evidence="5">
    <location>
        <begin position="1"/>
        <end position="18"/>
    </location>
</feature>
<protein>
    <submittedName>
        <fullName evidence="7">Peptide ABC transporter substrate-binding protein</fullName>
    </submittedName>
</protein>
<dbReference type="RefSeq" id="WP_107030231.1">
    <property type="nucleotide sequence ID" value="NZ_JAQDCP010000009.1"/>
</dbReference>
<evidence type="ECO:0000256" key="5">
    <source>
        <dbReference type="SAM" id="SignalP"/>
    </source>
</evidence>
<accession>A0A2T3FX38</accession>
<evidence type="ECO:0000256" key="4">
    <source>
        <dbReference type="ARBA" id="ARBA00022729"/>
    </source>
</evidence>
<dbReference type="EMBL" id="PYLQ01000015">
    <property type="protein sequence ID" value="PST39836.1"/>
    <property type="molecule type" value="Genomic_DNA"/>
</dbReference>
<dbReference type="FunFam" id="3.90.76.10:FF:000001">
    <property type="entry name" value="Oligopeptide ABC transporter substrate-binding protein"/>
    <property type="match status" value="1"/>
</dbReference>
<evidence type="ECO:0000313" key="8">
    <source>
        <dbReference type="Proteomes" id="UP000240974"/>
    </source>
</evidence>
<keyword evidence="3" id="KW-0813">Transport</keyword>
<dbReference type="GO" id="GO:0015833">
    <property type="term" value="P:peptide transport"/>
    <property type="evidence" value="ECO:0007669"/>
    <property type="project" value="TreeGrafter"/>
</dbReference>
<dbReference type="InterPro" id="IPR000914">
    <property type="entry name" value="SBP_5_dom"/>
</dbReference>
<keyword evidence="8" id="KW-1185">Reference proteome</keyword>
<evidence type="ECO:0000259" key="6">
    <source>
        <dbReference type="Pfam" id="PF00496"/>
    </source>
</evidence>
<dbReference type="FunFam" id="3.10.105.10:FF:000001">
    <property type="entry name" value="Oligopeptide ABC transporter, oligopeptide-binding protein"/>
    <property type="match status" value="1"/>
</dbReference>
<dbReference type="InterPro" id="IPR030678">
    <property type="entry name" value="Peptide/Ni-bd"/>
</dbReference>
<dbReference type="Gene3D" id="3.40.190.10">
    <property type="entry name" value="Periplasmic binding protein-like II"/>
    <property type="match status" value="1"/>
</dbReference>
<comment type="subcellular location">
    <subcellularLocation>
        <location evidence="1">Cell envelope</location>
    </subcellularLocation>
</comment>
<feature type="chain" id="PRO_5038880655" evidence="5">
    <location>
        <begin position="19"/>
        <end position="540"/>
    </location>
</feature>
<dbReference type="PANTHER" id="PTHR30290">
    <property type="entry name" value="PERIPLASMIC BINDING COMPONENT OF ABC TRANSPORTER"/>
    <property type="match status" value="1"/>
</dbReference>
<dbReference type="CDD" id="cd08504">
    <property type="entry name" value="PBP2_OppA"/>
    <property type="match status" value="1"/>
</dbReference>
<evidence type="ECO:0000256" key="1">
    <source>
        <dbReference type="ARBA" id="ARBA00004196"/>
    </source>
</evidence>
<dbReference type="GO" id="GO:0030288">
    <property type="term" value="C:outer membrane-bounded periplasmic space"/>
    <property type="evidence" value="ECO:0007669"/>
    <property type="project" value="UniProtKB-ARBA"/>
</dbReference>
<name>A0A2T3FX38_9FIRM</name>
<dbReference type="Gene3D" id="3.90.76.10">
    <property type="entry name" value="Dipeptide-binding Protein, Domain 1"/>
    <property type="match status" value="1"/>
</dbReference>
<evidence type="ECO:0000313" key="7">
    <source>
        <dbReference type="EMBL" id="PST39836.1"/>
    </source>
</evidence>
<dbReference type="Gene3D" id="3.10.105.10">
    <property type="entry name" value="Dipeptide-binding Protein, Domain 3"/>
    <property type="match status" value="1"/>
</dbReference>
<evidence type="ECO:0000256" key="3">
    <source>
        <dbReference type="ARBA" id="ARBA00022448"/>
    </source>
</evidence>
<feature type="domain" description="Solute-binding protein family 5" evidence="6">
    <location>
        <begin position="71"/>
        <end position="463"/>
    </location>
</feature>
<dbReference type="Proteomes" id="UP000240974">
    <property type="component" value="Unassembled WGS sequence"/>
</dbReference>
<comment type="caution">
    <text evidence="7">The sequence shown here is derived from an EMBL/GenBank/DDBJ whole genome shotgun (WGS) entry which is preliminary data.</text>
</comment>
<dbReference type="Pfam" id="PF00496">
    <property type="entry name" value="SBP_bac_5"/>
    <property type="match status" value="1"/>
</dbReference>
<dbReference type="GO" id="GO:0043190">
    <property type="term" value="C:ATP-binding cassette (ABC) transporter complex"/>
    <property type="evidence" value="ECO:0007669"/>
    <property type="project" value="InterPro"/>
</dbReference>
<dbReference type="PIRSF" id="PIRSF002741">
    <property type="entry name" value="MppA"/>
    <property type="match status" value="1"/>
</dbReference>
<proteinExistence type="inferred from homology"/>